<evidence type="ECO:0000256" key="8">
    <source>
        <dbReference type="PIRSR" id="PIRSR601952-1"/>
    </source>
</evidence>
<dbReference type="EMBL" id="OV725082">
    <property type="protein sequence ID" value="CAH1406606.1"/>
    <property type="molecule type" value="Genomic_DNA"/>
</dbReference>
<comment type="catalytic activity">
    <reaction evidence="11">
        <text>a phosphate monoester + H2O = an alcohol + phosphate</text>
        <dbReference type="Rhea" id="RHEA:15017"/>
        <dbReference type="ChEBI" id="CHEBI:15377"/>
        <dbReference type="ChEBI" id="CHEBI:30879"/>
        <dbReference type="ChEBI" id="CHEBI:43474"/>
        <dbReference type="ChEBI" id="CHEBI:67140"/>
        <dbReference type="EC" id="3.1.3.1"/>
    </reaction>
</comment>
<dbReference type="Pfam" id="PF00245">
    <property type="entry name" value="Alk_phosphatase"/>
    <property type="match status" value="1"/>
</dbReference>
<evidence type="ECO:0000256" key="9">
    <source>
        <dbReference type="PIRSR" id="PIRSR601952-2"/>
    </source>
</evidence>
<dbReference type="PRINTS" id="PR00113">
    <property type="entry name" value="ALKPHPHTASE"/>
</dbReference>
<comment type="cofactor">
    <cofactor evidence="9">
        <name>Zn(2+)</name>
        <dbReference type="ChEBI" id="CHEBI:29105"/>
    </cofactor>
    <text evidence="9">Binds 2 Zn(2+) ions.</text>
</comment>
<dbReference type="SUPFAM" id="SSF53649">
    <property type="entry name" value="Alkaline phosphatase-like"/>
    <property type="match status" value="1"/>
</dbReference>
<gene>
    <name evidence="12" type="ORF">NEZAVI_LOCUS14502</name>
</gene>
<feature type="binding site" evidence="9">
    <location>
        <position position="38"/>
    </location>
    <ligand>
        <name>Mg(2+)</name>
        <dbReference type="ChEBI" id="CHEBI:18420"/>
    </ligand>
</feature>
<dbReference type="PROSITE" id="PS00123">
    <property type="entry name" value="ALKALINE_PHOSPHATASE"/>
    <property type="match status" value="1"/>
</dbReference>
<comment type="similarity">
    <text evidence="1 10">Belongs to the alkaline phosphatase family.</text>
</comment>
<dbReference type="InterPro" id="IPR017850">
    <property type="entry name" value="Alkaline_phosphatase_core_sf"/>
</dbReference>
<evidence type="ECO:0000256" key="1">
    <source>
        <dbReference type="ARBA" id="ARBA00005984"/>
    </source>
</evidence>
<feature type="binding site" evidence="9">
    <location>
        <position position="38"/>
    </location>
    <ligand>
        <name>Zn(2+)</name>
        <dbReference type="ChEBI" id="CHEBI:29105"/>
        <label>2</label>
    </ligand>
</feature>
<keyword evidence="5 11" id="KW-0378">Hydrolase</keyword>
<dbReference type="SMART" id="SM00098">
    <property type="entry name" value="alkPPc"/>
    <property type="match status" value="1"/>
</dbReference>
<evidence type="ECO:0000256" key="6">
    <source>
        <dbReference type="ARBA" id="ARBA00022833"/>
    </source>
</evidence>
<organism evidence="12 13">
    <name type="scientific">Nezara viridula</name>
    <name type="common">Southern green stink bug</name>
    <name type="synonym">Cimex viridulus</name>
    <dbReference type="NCBI Taxonomy" id="85310"/>
    <lineage>
        <taxon>Eukaryota</taxon>
        <taxon>Metazoa</taxon>
        <taxon>Ecdysozoa</taxon>
        <taxon>Arthropoda</taxon>
        <taxon>Hexapoda</taxon>
        <taxon>Insecta</taxon>
        <taxon>Pterygota</taxon>
        <taxon>Neoptera</taxon>
        <taxon>Paraneoptera</taxon>
        <taxon>Hemiptera</taxon>
        <taxon>Heteroptera</taxon>
        <taxon>Panheteroptera</taxon>
        <taxon>Pentatomomorpha</taxon>
        <taxon>Pentatomoidea</taxon>
        <taxon>Pentatomidae</taxon>
        <taxon>Pentatominae</taxon>
        <taxon>Nezara</taxon>
    </lineage>
</organism>
<reference evidence="12" key="1">
    <citation type="submission" date="2022-01" db="EMBL/GenBank/DDBJ databases">
        <authorList>
            <person name="King R."/>
        </authorList>
    </citation>
    <scope>NUCLEOTIDE SEQUENCE</scope>
</reference>
<evidence type="ECO:0000256" key="2">
    <source>
        <dbReference type="ARBA" id="ARBA00012647"/>
    </source>
</evidence>
<dbReference type="CDD" id="cd16012">
    <property type="entry name" value="ALP"/>
    <property type="match status" value="1"/>
</dbReference>
<dbReference type="Gene3D" id="3.40.720.10">
    <property type="entry name" value="Alkaline Phosphatase, subunit A"/>
    <property type="match status" value="1"/>
</dbReference>
<name>A0A9P0HQW4_NEZVI</name>
<proteinExistence type="inferred from homology"/>
<evidence type="ECO:0000256" key="11">
    <source>
        <dbReference type="RuleBase" id="RU003947"/>
    </source>
</evidence>
<dbReference type="InterPro" id="IPR001952">
    <property type="entry name" value="Alkaline_phosphatase"/>
</dbReference>
<keyword evidence="13" id="KW-1185">Reference proteome</keyword>
<evidence type="ECO:0000256" key="3">
    <source>
        <dbReference type="ARBA" id="ARBA00022553"/>
    </source>
</evidence>
<dbReference type="GO" id="GO:0004035">
    <property type="term" value="F:alkaline phosphatase activity"/>
    <property type="evidence" value="ECO:0007669"/>
    <property type="project" value="UniProtKB-EC"/>
</dbReference>
<keyword evidence="3" id="KW-0597">Phosphoprotein</keyword>
<evidence type="ECO:0000256" key="10">
    <source>
        <dbReference type="RuleBase" id="RU003946"/>
    </source>
</evidence>
<dbReference type="Proteomes" id="UP001152798">
    <property type="component" value="Chromosome 6"/>
</dbReference>
<evidence type="ECO:0000256" key="7">
    <source>
        <dbReference type="ARBA" id="ARBA00022842"/>
    </source>
</evidence>
<dbReference type="EC" id="3.1.3.1" evidence="2 11"/>
<dbReference type="GO" id="GO:0046872">
    <property type="term" value="F:metal ion binding"/>
    <property type="evidence" value="ECO:0007669"/>
    <property type="project" value="UniProtKB-KW"/>
</dbReference>
<dbReference type="AlphaFoldDB" id="A0A9P0HQW4"/>
<dbReference type="InterPro" id="IPR018299">
    <property type="entry name" value="Alkaline_phosphatase_AS"/>
</dbReference>
<dbReference type="OrthoDB" id="5818554at2759"/>
<evidence type="ECO:0000256" key="4">
    <source>
        <dbReference type="ARBA" id="ARBA00022723"/>
    </source>
</evidence>
<keyword evidence="7 9" id="KW-0460">Magnesium</keyword>
<evidence type="ECO:0000256" key="5">
    <source>
        <dbReference type="ARBA" id="ARBA00022801"/>
    </source>
</evidence>
<dbReference type="PANTHER" id="PTHR11596">
    <property type="entry name" value="ALKALINE PHOSPHATASE"/>
    <property type="match status" value="1"/>
</dbReference>
<evidence type="ECO:0000313" key="12">
    <source>
        <dbReference type="EMBL" id="CAH1406606.1"/>
    </source>
</evidence>
<feature type="binding site" evidence="9">
    <location>
        <position position="147"/>
    </location>
    <ligand>
        <name>Mg(2+)</name>
        <dbReference type="ChEBI" id="CHEBI:18420"/>
    </ligand>
</feature>
<comment type="cofactor">
    <cofactor evidence="9">
        <name>Mg(2+)</name>
        <dbReference type="ChEBI" id="CHEBI:18420"/>
    </cofactor>
    <text evidence="9">Binds 1 Mg(2+) ion.</text>
</comment>
<feature type="active site" description="Phosphoserine intermediate" evidence="8">
    <location>
        <position position="82"/>
    </location>
</feature>
<sequence>MISDGSYWKKTSYEDLKESLNIKPNKKIAKNVILFIGDGMGPNTATAARIYKESEHGYLSWERFDHVGALKTYSNDKMVPDSGCSGTALFAGVKTNLGTLGLSSDVKRYDCDASVLEKNRVTTIAKLAQDAGKATGIVTTARITHATPAAMYAHTANRDWECDTKMPYYAQQCKDIARQLVEDEPGKNFNVG</sequence>
<protein>
    <recommendedName>
        <fullName evidence="2 11">Alkaline phosphatase</fullName>
        <ecNumber evidence="2 11">3.1.3.1</ecNumber>
    </recommendedName>
</protein>
<accession>A0A9P0HQW4</accession>
<evidence type="ECO:0000313" key="13">
    <source>
        <dbReference type="Proteomes" id="UP001152798"/>
    </source>
</evidence>
<feature type="binding site" evidence="9">
    <location>
        <position position="145"/>
    </location>
    <ligand>
        <name>Mg(2+)</name>
        <dbReference type="ChEBI" id="CHEBI:18420"/>
    </ligand>
</feature>
<dbReference type="PANTHER" id="PTHR11596:SF5">
    <property type="entry name" value="ALKALINE PHOSPHATASE"/>
    <property type="match status" value="1"/>
</dbReference>
<keyword evidence="4 9" id="KW-0479">Metal-binding</keyword>
<keyword evidence="6 9" id="KW-0862">Zinc</keyword>